<reference evidence="3" key="1">
    <citation type="submission" date="2016-02" db="EMBL/GenBank/DDBJ databases">
        <authorList>
            <person name="Holder M.E."/>
            <person name="Ajami N.J."/>
            <person name="Petrosino J.F."/>
        </authorList>
    </citation>
    <scope>NUCLEOTIDE SEQUENCE [LARGE SCALE GENOMIC DNA]</scope>
    <source>
        <strain evidence="3">DSM 12838</strain>
    </source>
</reference>
<feature type="signal peptide" evidence="1">
    <location>
        <begin position="1"/>
        <end position="20"/>
    </location>
</feature>
<dbReference type="KEGG" id="doa:AXF15_00885"/>
<gene>
    <name evidence="2" type="ORF">AXF15_00885</name>
</gene>
<feature type="chain" id="PRO_5007067552" evidence="1">
    <location>
        <begin position="21"/>
        <end position="127"/>
    </location>
</feature>
<evidence type="ECO:0000313" key="3">
    <source>
        <dbReference type="Proteomes" id="UP000063964"/>
    </source>
</evidence>
<evidence type="ECO:0000256" key="1">
    <source>
        <dbReference type="SAM" id="SignalP"/>
    </source>
</evidence>
<protein>
    <submittedName>
        <fullName evidence="2">Uncharacterized protein</fullName>
    </submittedName>
</protein>
<sequence>MKKFLLLAACLVLFCTNAFAFDPTATPNYEKNFGAIALNTPTQFGKMDLMAGDFYHKYTFTLPESMFNISAITLQFPGVSSIENFTAYLYKKDSLEKIFEVTGASLTKNTNLLAGDYFLALRATLAV</sequence>
<keyword evidence="1" id="KW-0732">Signal</keyword>
<dbReference type="OrthoDB" id="9986174at2"/>
<proteinExistence type="predicted"/>
<keyword evidence="3" id="KW-1185">Reference proteome</keyword>
<dbReference type="AlphaFoldDB" id="A0A0X8JN51"/>
<accession>A0A0X8JN51</accession>
<organism evidence="2 3">
    <name type="scientific">Desulfomicrobium orale DSM 12838</name>
    <dbReference type="NCBI Taxonomy" id="888061"/>
    <lineage>
        <taxon>Bacteria</taxon>
        <taxon>Pseudomonadati</taxon>
        <taxon>Thermodesulfobacteriota</taxon>
        <taxon>Desulfovibrionia</taxon>
        <taxon>Desulfovibrionales</taxon>
        <taxon>Desulfomicrobiaceae</taxon>
        <taxon>Desulfomicrobium</taxon>
    </lineage>
</organism>
<name>A0A0X8JN51_9BACT</name>
<dbReference type="Proteomes" id="UP000063964">
    <property type="component" value="Chromosome"/>
</dbReference>
<evidence type="ECO:0000313" key="2">
    <source>
        <dbReference type="EMBL" id="AMD91815.1"/>
    </source>
</evidence>
<dbReference type="EMBL" id="CP014230">
    <property type="protein sequence ID" value="AMD91815.1"/>
    <property type="molecule type" value="Genomic_DNA"/>
</dbReference>
<dbReference type="RefSeq" id="WP_066602047.1">
    <property type="nucleotide sequence ID" value="NZ_CP014230.1"/>
</dbReference>